<proteinExistence type="predicted"/>
<dbReference type="Gene3D" id="2.40.50.180">
    <property type="entry name" value="CheA-289, Domain 4"/>
    <property type="match status" value="1"/>
</dbReference>
<protein>
    <submittedName>
        <fullName evidence="2">Chemotaxis protein CheW</fullName>
    </submittedName>
</protein>
<dbReference type="Gene3D" id="2.30.30.40">
    <property type="entry name" value="SH3 Domains"/>
    <property type="match status" value="1"/>
</dbReference>
<dbReference type="RefSeq" id="WP_153822726.1">
    <property type="nucleotide sequence ID" value="NZ_WJIE01000009.1"/>
</dbReference>
<dbReference type="PANTHER" id="PTHR22617">
    <property type="entry name" value="CHEMOTAXIS SENSOR HISTIDINE KINASE-RELATED"/>
    <property type="match status" value="1"/>
</dbReference>
<dbReference type="AlphaFoldDB" id="A0A6N7PWL6"/>
<dbReference type="PROSITE" id="PS50851">
    <property type="entry name" value="CHEW"/>
    <property type="match status" value="1"/>
</dbReference>
<dbReference type="GO" id="GO:0005829">
    <property type="term" value="C:cytosol"/>
    <property type="evidence" value="ECO:0007669"/>
    <property type="project" value="TreeGrafter"/>
</dbReference>
<reference evidence="2 3" key="1">
    <citation type="submission" date="2019-10" db="EMBL/GenBank/DDBJ databases">
        <title>A soil myxobacterium in the family Polyangiaceae.</title>
        <authorList>
            <person name="Li Y."/>
            <person name="Wang J."/>
        </authorList>
    </citation>
    <scope>NUCLEOTIDE SEQUENCE [LARGE SCALE GENOMIC DNA]</scope>
    <source>
        <strain evidence="2 3">DSM 14734</strain>
    </source>
</reference>
<organism evidence="2 3">
    <name type="scientific">Polyangium spumosum</name>
    <dbReference type="NCBI Taxonomy" id="889282"/>
    <lineage>
        <taxon>Bacteria</taxon>
        <taxon>Pseudomonadati</taxon>
        <taxon>Myxococcota</taxon>
        <taxon>Polyangia</taxon>
        <taxon>Polyangiales</taxon>
        <taxon>Polyangiaceae</taxon>
        <taxon>Polyangium</taxon>
    </lineage>
</organism>
<evidence type="ECO:0000313" key="2">
    <source>
        <dbReference type="EMBL" id="MRG95917.1"/>
    </source>
</evidence>
<dbReference type="GO" id="GO:0006935">
    <property type="term" value="P:chemotaxis"/>
    <property type="evidence" value="ECO:0007669"/>
    <property type="project" value="InterPro"/>
</dbReference>
<keyword evidence="3" id="KW-1185">Reference proteome</keyword>
<dbReference type="GO" id="GO:0007165">
    <property type="term" value="P:signal transduction"/>
    <property type="evidence" value="ECO:0007669"/>
    <property type="project" value="InterPro"/>
</dbReference>
<dbReference type="InterPro" id="IPR036061">
    <property type="entry name" value="CheW-like_dom_sf"/>
</dbReference>
<dbReference type="SMART" id="SM00260">
    <property type="entry name" value="CheW"/>
    <property type="match status" value="1"/>
</dbReference>
<comment type="caution">
    <text evidence="2">The sequence shown here is derived from an EMBL/GenBank/DDBJ whole genome shotgun (WGS) entry which is preliminary data.</text>
</comment>
<dbReference type="SUPFAM" id="SSF50341">
    <property type="entry name" value="CheW-like"/>
    <property type="match status" value="1"/>
</dbReference>
<name>A0A6N7PWL6_9BACT</name>
<dbReference type="PANTHER" id="PTHR22617:SF23">
    <property type="entry name" value="CHEMOTAXIS PROTEIN CHEW"/>
    <property type="match status" value="1"/>
</dbReference>
<dbReference type="InterPro" id="IPR002545">
    <property type="entry name" value="CheW-lke_dom"/>
</dbReference>
<evidence type="ECO:0000313" key="3">
    <source>
        <dbReference type="Proteomes" id="UP000440224"/>
    </source>
</evidence>
<gene>
    <name evidence="2" type="ORF">GF068_28945</name>
</gene>
<dbReference type="Pfam" id="PF01584">
    <property type="entry name" value="CheW"/>
    <property type="match status" value="1"/>
</dbReference>
<accession>A0A6N7PWL6</accession>
<dbReference type="InterPro" id="IPR039315">
    <property type="entry name" value="CheW"/>
</dbReference>
<dbReference type="EMBL" id="WJIE01000009">
    <property type="protein sequence ID" value="MRG95917.1"/>
    <property type="molecule type" value="Genomic_DNA"/>
</dbReference>
<dbReference type="OrthoDB" id="9790406at2"/>
<feature type="domain" description="CheW-like" evidence="1">
    <location>
        <begin position="30"/>
        <end position="189"/>
    </location>
</feature>
<dbReference type="Proteomes" id="UP000440224">
    <property type="component" value="Unassembled WGS sequence"/>
</dbReference>
<evidence type="ECO:0000259" key="1">
    <source>
        <dbReference type="PROSITE" id="PS50851"/>
    </source>
</evidence>
<sequence>MASNLARRSDSAVVVAGQKHKKQLRDRGQGTKYLAFRLAENVYAAPVALIREILTLRPITPVPRAPSSIMGIISVRGQLVTVLDLRRRLRLSEGPVTSKARILLVDPMGVETLGLFVDEVLQVYRLADSDIEQTASALGGEVAGYIAGIARPAQAQNQADAKAQARNASGLRHDASVIILLDLKVVLAS</sequence>